<evidence type="ECO:0000313" key="2">
    <source>
        <dbReference type="Proteomes" id="UP000515152"/>
    </source>
</evidence>
<dbReference type="GO" id="GO:0006955">
    <property type="term" value="P:immune response"/>
    <property type="evidence" value="ECO:0007669"/>
    <property type="project" value="TreeGrafter"/>
</dbReference>
<keyword evidence="2" id="KW-1185">Reference proteome</keyword>
<sequence>MKYRLNRIPLSTVIMGNTQSTRNKVDEMTISVKRGHDITFGWDANCEVDGTWKKDGLTLHNGGRINITEPTKELCFNLTIRNATEEDAGEYTLELSNWRGDASGSAKVKVLDYAVAWRKIDHQRNDKVKMALREFTPSNPEAQRLRFLLHGPVGAGKSSMANSVNTVFQGRTTVNAHAAPSTGKSETTTYNMYEVKDEQGRKLSFVFNDIMGLEGTETGGVLTADIISALKGHIKDGYKFNPSSSLSAGLYYNNNPTLDEKVHCLVSVMPAHKIILLEESHGLIKKMREVSDVAKNLEIPHVLLMTHVDSCPLVKKDLDKIYFSKKIKIAMENCSVKLGVPMNRIFPVKNYHEENCVDEKVDCVILDALDNIVNFANDYVIRQIE</sequence>
<dbReference type="Proteomes" id="UP000515152">
    <property type="component" value="Unplaced"/>
</dbReference>
<dbReference type="InterPro" id="IPR003599">
    <property type="entry name" value="Ig_sub"/>
</dbReference>
<organism evidence="2 3">
    <name type="scientific">Clupea harengus</name>
    <name type="common">Atlantic herring</name>
    <dbReference type="NCBI Taxonomy" id="7950"/>
    <lineage>
        <taxon>Eukaryota</taxon>
        <taxon>Metazoa</taxon>
        <taxon>Chordata</taxon>
        <taxon>Craniata</taxon>
        <taxon>Vertebrata</taxon>
        <taxon>Euteleostomi</taxon>
        <taxon>Actinopterygii</taxon>
        <taxon>Neopterygii</taxon>
        <taxon>Teleostei</taxon>
        <taxon>Clupei</taxon>
        <taxon>Clupeiformes</taxon>
        <taxon>Clupeoidei</taxon>
        <taxon>Clupeidae</taxon>
        <taxon>Clupea</taxon>
    </lineage>
</organism>
<dbReference type="KEGG" id="char:122130422"/>
<feature type="domain" description="Immunoglobulin" evidence="1">
    <location>
        <begin position="27"/>
        <end position="111"/>
    </location>
</feature>
<dbReference type="PANTHER" id="PTHR14241">
    <property type="entry name" value="INTERFERON-INDUCED PROTEIN 44"/>
    <property type="match status" value="1"/>
</dbReference>
<dbReference type="PANTHER" id="PTHR14241:SF1">
    <property type="entry name" value="INTERFERON-INDUCED PROTEIN 44-RELATED"/>
    <property type="match status" value="1"/>
</dbReference>
<protein>
    <submittedName>
        <fullName evidence="3">Interferon-induced protein 44-like</fullName>
    </submittedName>
</protein>
<dbReference type="SMART" id="SM00409">
    <property type="entry name" value="IG"/>
    <property type="match status" value="1"/>
</dbReference>
<dbReference type="RefSeq" id="XP_042561090.1">
    <property type="nucleotide sequence ID" value="XM_042705156.1"/>
</dbReference>
<gene>
    <name evidence="3" type="primary">LOC122130422</name>
</gene>
<dbReference type="AlphaFoldDB" id="A0A8M1KEZ4"/>
<dbReference type="GeneID" id="122130422"/>
<name>A0A8M1KEZ4_CLUHA</name>
<evidence type="ECO:0000259" key="1">
    <source>
        <dbReference type="SMART" id="SM00409"/>
    </source>
</evidence>
<dbReference type="InterPro" id="IPR013098">
    <property type="entry name" value="Ig_I-set"/>
</dbReference>
<dbReference type="OrthoDB" id="25620at2759"/>
<reference evidence="3" key="1">
    <citation type="submission" date="2025-08" db="UniProtKB">
        <authorList>
            <consortium name="RefSeq"/>
        </authorList>
    </citation>
    <scope>IDENTIFICATION</scope>
</reference>
<accession>A0A8M1KEZ4</accession>
<evidence type="ECO:0000313" key="3">
    <source>
        <dbReference type="RefSeq" id="XP_042561090.1"/>
    </source>
</evidence>
<dbReference type="Pfam" id="PF07679">
    <property type="entry name" value="I-set"/>
    <property type="match status" value="1"/>
</dbReference>
<proteinExistence type="predicted"/>